<comment type="caution">
    <text evidence="1">The sequence shown here is derived from an EMBL/GenBank/DDBJ whole genome shotgun (WGS) entry which is preliminary data.</text>
</comment>
<evidence type="ECO:0000313" key="1">
    <source>
        <dbReference type="EMBL" id="CAG9184069.1"/>
    </source>
</evidence>
<name>A0ABM8XUP9_9BURK</name>
<accession>A0ABM8XUP9</accession>
<organism evidence="1 2">
    <name type="scientific">Cupriavidus respiraculi</name>
    <dbReference type="NCBI Taxonomy" id="195930"/>
    <lineage>
        <taxon>Bacteria</taxon>
        <taxon>Pseudomonadati</taxon>
        <taxon>Pseudomonadota</taxon>
        <taxon>Betaproteobacteria</taxon>
        <taxon>Burkholderiales</taxon>
        <taxon>Burkholderiaceae</taxon>
        <taxon>Cupriavidus</taxon>
    </lineage>
</organism>
<keyword evidence="2" id="KW-1185">Reference proteome</keyword>
<dbReference type="EMBL" id="CAJZAH010000010">
    <property type="protein sequence ID" value="CAG9184069.1"/>
    <property type="molecule type" value="Genomic_DNA"/>
</dbReference>
<dbReference type="Proteomes" id="UP000721236">
    <property type="component" value="Unassembled WGS sequence"/>
</dbReference>
<sequence length="96" mass="10650">MLPMMTIFRPNAVFLDVKRNPLPGPREAPLITRRGMLTWRMSKIATYTVPAEARYVVIYSGSPQSIRSTIASENGTVYGIPYSYTGDVDITLKAAP</sequence>
<reference evidence="1 2" key="1">
    <citation type="submission" date="2021-08" db="EMBL/GenBank/DDBJ databases">
        <authorList>
            <person name="Peeters C."/>
        </authorList>
    </citation>
    <scope>NUCLEOTIDE SEQUENCE [LARGE SCALE GENOMIC DNA]</scope>
    <source>
        <strain evidence="1 2">LMG 21510</strain>
    </source>
</reference>
<evidence type="ECO:0000313" key="2">
    <source>
        <dbReference type="Proteomes" id="UP000721236"/>
    </source>
</evidence>
<protein>
    <submittedName>
        <fullName evidence="1">Uncharacterized protein</fullName>
    </submittedName>
</protein>
<gene>
    <name evidence="1" type="ORF">LMG21510_05015</name>
</gene>
<proteinExistence type="predicted"/>